<accession>A0ABX9S6J4</accession>
<comment type="caution">
    <text evidence="1">The sequence shown here is derived from an EMBL/GenBank/DDBJ whole genome shotgun (WGS) entry which is preliminary data.</text>
</comment>
<proteinExistence type="predicted"/>
<organism evidence="1 2">
    <name type="scientific">Yokenella regensburgei</name>
    <dbReference type="NCBI Taxonomy" id="158877"/>
    <lineage>
        <taxon>Bacteria</taxon>
        <taxon>Pseudomonadati</taxon>
        <taxon>Pseudomonadota</taxon>
        <taxon>Gammaproteobacteria</taxon>
        <taxon>Enterobacterales</taxon>
        <taxon>Enterobacteriaceae</taxon>
        <taxon>Yokenella</taxon>
    </lineage>
</organism>
<reference evidence="1 2" key="1">
    <citation type="submission" date="2018-10" db="EMBL/GenBank/DDBJ databases">
        <title>Genomic Encyclopedia of Type Strains, Phase IV (KMG-IV): sequencing the most valuable type-strain genomes for metagenomic binning, comparative biology and taxonomic classification.</title>
        <authorList>
            <person name="Goeker M."/>
        </authorList>
    </citation>
    <scope>NUCLEOTIDE SEQUENCE [LARGE SCALE GENOMIC DNA]</scope>
    <source>
        <strain evidence="1 2">DSM 5079</strain>
    </source>
</reference>
<dbReference type="Proteomes" id="UP000267341">
    <property type="component" value="Unassembled WGS sequence"/>
</dbReference>
<evidence type="ECO:0000313" key="1">
    <source>
        <dbReference type="EMBL" id="RKR64980.1"/>
    </source>
</evidence>
<keyword evidence="2" id="KW-1185">Reference proteome</keyword>
<dbReference type="RefSeq" id="WP_120816491.1">
    <property type="nucleotide sequence ID" value="NZ_RBIZ01000003.1"/>
</dbReference>
<sequence>MKRSWFLHERLTTEQAEELLERYREKNVRTEKSLDADFIHWTVSAYLPEYRKAPRQDKRWQQRCWGQA</sequence>
<dbReference type="EMBL" id="RBIZ01000003">
    <property type="protein sequence ID" value="RKR64980.1"/>
    <property type="molecule type" value="Genomic_DNA"/>
</dbReference>
<name>A0ABX9S6J4_9ENTR</name>
<evidence type="ECO:0000313" key="2">
    <source>
        <dbReference type="Proteomes" id="UP000267341"/>
    </source>
</evidence>
<protein>
    <submittedName>
        <fullName evidence="1">Uncharacterized protein</fullName>
    </submittedName>
</protein>
<gene>
    <name evidence="1" type="ORF">C7387_1699</name>
</gene>
<dbReference type="GeneID" id="66903730"/>